<dbReference type="GO" id="GO:0019955">
    <property type="term" value="F:cytokine binding"/>
    <property type="evidence" value="ECO:0007669"/>
    <property type="project" value="InterPro"/>
</dbReference>
<keyword evidence="13 26" id="KW-0460">Magnesium</keyword>
<evidence type="ECO:0000256" key="29">
    <source>
        <dbReference type="SAM" id="MobiDB-lite"/>
    </source>
</evidence>
<dbReference type="InterPro" id="IPR003599">
    <property type="entry name" value="Ig_sub"/>
</dbReference>
<keyword evidence="16 30" id="KW-0472">Membrane</keyword>
<evidence type="ECO:0000256" key="19">
    <source>
        <dbReference type="ARBA" id="ARBA00023170"/>
    </source>
</evidence>
<evidence type="ECO:0000256" key="24">
    <source>
        <dbReference type="PIRSR" id="PIRSR000615-1"/>
    </source>
</evidence>
<dbReference type="GO" id="GO:0030318">
    <property type="term" value="P:melanocyte differentiation"/>
    <property type="evidence" value="ECO:0007669"/>
    <property type="project" value="UniProtKB-ARBA"/>
</dbReference>
<dbReference type="PANTHER" id="PTHR24416:SF46">
    <property type="entry name" value="MAST_STEM CELL GROWTH FACTOR RECEPTOR KIT"/>
    <property type="match status" value="1"/>
</dbReference>
<dbReference type="PANTHER" id="PTHR24416">
    <property type="entry name" value="TYROSINE-PROTEIN KINASE RECEPTOR"/>
    <property type="match status" value="1"/>
</dbReference>
<dbReference type="InterPro" id="IPR050122">
    <property type="entry name" value="RTK"/>
</dbReference>
<dbReference type="PIRSF" id="PIRSF000615">
    <property type="entry name" value="TyrPK_CSF1-R"/>
    <property type="match status" value="1"/>
</dbReference>
<accession>A0A8C5BCE0</accession>
<keyword evidence="10 25" id="KW-0547">Nucleotide-binding</keyword>
<dbReference type="Pfam" id="PF07714">
    <property type="entry name" value="PK_Tyr_Ser-Thr"/>
    <property type="match status" value="1"/>
</dbReference>
<dbReference type="Gene3D" id="3.30.200.20">
    <property type="entry name" value="Phosphorylase Kinase, domain 1"/>
    <property type="match status" value="1"/>
</dbReference>
<dbReference type="Ensembl" id="ENSGMOT00000030399.1">
    <property type="protein sequence ID" value="ENSGMOP00000045091.1"/>
    <property type="gene ID" value="ENSGMOG00000010319.2"/>
</dbReference>
<feature type="binding site" evidence="25">
    <location>
        <begin position="476"/>
        <end position="482"/>
    </location>
    <ligand>
        <name>ATP</name>
        <dbReference type="ChEBI" id="CHEBI:30616"/>
    </ligand>
</feature>
<dbReference type="GO" id="GO:0046427">
    <property type="term" value="P:positive regulation of receptor signaling pathway via JAK-STAT"/>
    <property type="evidence" value="ECO:0007669"/>
    <property type="project" value="TreeGrafter"/>
</dbReference>
<evidence type="ECO:0000256" key="3">
    <source>
        <dbReference type="ARBA" id="ARBA00022475"/>
    </source>
</evidence>
<dbReference type="GeneTree" id="ENSGT00940000155626"/>
<dbReference type="InterPro" id="IPR001824">
    <property type="entry name" value="Tyr_kinase_rcpt_3_CS"/>
</dbReference>
<evidence type="ECO:0000256" key="10">
    <source>
        <dbReference type="ARBA" id="ARBA00022741"/>
    </source>
</evidence>
<comment type="catalytic activity">
    <reaction evidence="23">
        <text>L-tyrosyl-[protein] + ATP = O-phospho-L-tyrosyl-[protein] + ADP + H(+)</text>
        <dbReference type="Rhea" id="RHEA:10596"/>
        <dbReference type="Rhea" id="RHEA-COMP:10136"/>
        <dbReference type="Rhea" id="RHEA-COMP:20101"/>
        <dbReference type="ChEBI" id="CHEBI:15378"/>
        <dbReference type="ChEBI" id="CHEBI:30616"/>
        <dbReference type="ChEBI" id="CHEBI:46858"/>
        <dbReference type="ChEBI" id="CHEBI:61978"/>
        <dbReference type="ChEBI" id="CHEBI:456216"/>
        <dbReference type="EC" id="2.7.10.1"/>
    </reaction>
</comment>
<feature type="domain" description="Ig-like" evidence="32">
    <location>
        <begin position="190"/>
        <end position="280"/>
    </location>
</feature>
<keyword evidence="19 28" id="KW-0675">Receptor</keyword>
<feature type="binding site" evidence="25">
    <location>
        <position position="600"/>
    </location>
    <ligand>
        <name>ATP</name>
        <dbReference type="ChEBI" id="CHEBI:30616"/>
    </ligand>
</feature>
<keyword evidence="11" id="KW-0418">Kinase</keyword>
<keyword evidence="15 30" id="KW-1133">Transmembrane helix</keyword>
<dbReference type="GO" id="GO:0046872">
    <property type="term" value="F:metal ion binding"/>
    <property type="evidence" value="ECO:0007669"/>
    <property type="project" value="UniProtKB-KW"/>
</dbReference>
<evidence type="ECO:0000256" key="25">
    <source>
        <dbReference type="PIRSR" id="PIRSR000615-2"/>
    </source>
</evidence>
<organism evidence="33 34">
    <name type="scientific">Gadus morhua</name>
    <name type="common">Atlantic cod</name>
    <dbReference type="NCBI Taxonomy" id="8049"/>
    <lineage>
        <taxon>Eukaryota</taxon>
        <taxon>Metazoa</taxon>
        <taxon>Chordata</taxon>
        <taxon>Craniata</taxon>
        <taxon>Vertebrata</taxon>
        <taxon>Euteleostomi</taxon>
        <taxon>Actinopterygii</taxon>
        <taxon>Neopterygii</taxon>
        <taxon>Teleostei</taxon>
        <taxon>Neoteleostei</taxon>
        <taxon>Acanthomorphata</taxon>
        <taxon>Zeiogadaria</taxon>
        <taxon>Gadariae</taxon>
        <taxon>Gadiformes</taxon>
        <taxon>Gadoidei</taxon>
        <taxon>Gadidae</taxon>
        <taxon>Gadus</taxon>
    </lineage>
</organism>
<keyword evidence="12 25" id="KW-0067">ATP-binding</keyword>
<dbReference type="PROSITE" id="PS00107">
    <property type="entry name" value="PROTEIN_KINASE_ATP"/>
    <property type="match status" value="1"/>
</dbReference>
<evidence type="ECO:0000256" key="7">
    <source>
        <dbReference type="ARBA" id="ARBA00022723"/>
    </source>
</evidence>
<evidence type="ECO:0000256" key="23">
    <source>
        <dbReference type="ARBA" id="ARBA00051243"/>
    </source>
</evidence>
<name>A0A8C5BCE0_GADMO</name>
<dbReference type="GO" id="GO:0005886">
    <property type="term" value="C:plasma membrane"/>
    <property type="evidence" value="ECO:0007669"/>
    <property type="project" value="UniProtKB-SubCell"/>
</dbReference>
<evidence type="ECO:0000256" key="30">
    <source>
        <dbReference type="SAM" id="Phobius"/>
    </source>
</evidence>
<evidence type="ECO:0000256" key="20">
    <source>
        <dbReference type="ARBA" id="ARBA00023180"/>
    </source>
</evidence>
<keyword evidence="5" id="KW-0808">Transferase</keyword>
<keyword evidence="34" id="KW-1185">Reference proteome</keyword>
<dbReference type="InterPro" id="IPR013783">
    <property type="entry name" value="Ig-like_fold"/>
</dbReference>
<dbReference type="GO" id="GO:0038109">
    <property type="term" value="P:Kit signaling pathway"/>
    <property type="evidence" value="ECO:0007669"/>
    <property type="project" value="InterPro"/>
</dbReference>
<protein>
    <recommendedName>
        <fullName evidence="2">receptor protein-tyrosine kinase</fullName>
        <ecNumber evidence="2">2.7.10.1</ecNumber>
    </recommendedName>
    <alternativeName>
        <fullName evidence="22">Tyrosine-protein kinase Kit</fullName>
    </alternativeName>
</protein>
<dbReference type="InterPro" id="IPR036179">
    <property type="entry name" value="Ig-like_dom_sf"/>
</dbReference>
<dbReference type="InterPro" id="IPR008266">
    <property type="entry name" value="Tyr_kinase_AS"/>
</dbReference>
<dbReference type="GO" id="GO:0038093">
    <property type="term" value="P:Fc receptor signaling pathway"/>
    <property type="evidence" value="ECO:0007669"/>
    <property type="project" value="InterPro"/>
</dbReference>
<dbReference type="GO" id="GO:0004714">
    <property type="term" value="F:transmembrane receptor protein tyrosine kinase activity"/>
    <property type="evidence" value="ECO:0007669"/>
    <property type="project" value="UniProtKB-EC"/>
</dbReference>
<dbReference type="Pfam" id="PF13927">
    <property type="entry name" value="Ig_3"/>
    <property type="match status" value="1"/>
</dbReference>
<evidence type="ECO:0000313" key="33">
    <source>
        <dbReference type="Ensembl" id="ENSGMOP00000045091.1"/>
    </source>
</evidence>
<dbReference type="InterPro" id="IPR001245">
    <property type="entry name" value="Ser-Thr/Tyr_kinase_cat_dom"/>
</dbReference>
<dbReference type="PIRSF" id="PIRSF500951">
    <property type="entry name" value="SCGF_recepter"/>
    <property type="match status" value="1"/>
</dbReference>
<dbReference type="GO" id="GO:0030335">
    <property type="term" value="P:positive regulation of cell migration"/>
    <property type="evidence" value="ECO:0007669"/>
    <property type="project" value="TreeGrafter"/>
</dbReference>
<evidence type="ECO:0000256" key="12">
    <source>
        <dbReference type="ARBA" id="ARBA00022840"/>
    </source>
</evidence>
<evidence type="ECO:0000256" key="28">
    <source>
        <dbReference type="RuleBase" id="RU000311"/>
    </source>
</evidence>
<dbReference type="InterPro" id="IPR020635">
    <property type="entry name" value="Tyr_kinase_cat_dom"/>
</dbReference>
<reference evidence="33" key="1">
    <citation type="submission" date="2025-08" db="UniProtKB">
        <authorList>
            <consortium name="Ensembl"/>
        </authorList>
    </citation>
    <scope>IDENTIFICATION</scope>
</reference>
<dbReference type="GO" id="GO:0005524">
    <property type="term" value="F:ATP binding"/>
    <property type="evidence" value="ECO:0007669"/>
    <property type="project" value="UniProtKB-UniRule"/>
</dbReference>
<evidence type="ECO:0000256" key="16">
    <source>
        <dbReference type="ARBA" id="ARBA00023136"/>
    </source>
</evidence>
<evidence type="ECO:0000256" key="26">
    <source>
        <dbReference type="PIRSR" id="PIRSR000615-3"/>
    </source>
</evidence>
<dbReference type="Gene3D" id="2.60.40.10">
    <property type="entry name" value="Immunoglobulins"/>
    <property type="match status" value="4"/>
</dbReference>
<evidence type="ECO:0000256" key="21">
    <source>
        <dbReference type="ARBA" id="ARBA00023319"/>
    </source>
</evidence>
<keyword evidence="6 28" id="KW-0812">Transmembrane</keyword>
<sequence length="751" mass="83773">TRDQLRTLTAQCLRPTANHPSRTHDMNPMVSMVFNILTRVGDSVSIPCLATDPALVNLRLETCKGRALAPGLQYSATLEAGVTIYSTEKAFEGCYVCSGQLGEAEVRSGRYDLTVRPGEDIGCACPAQVASASHILAENFTHVRSAVLRIKAVLAQDAGRYQCEALNEKGASTKSVWLEVYAKGFIHVRPVENSTIKVRSGESLSLVVSMEAYPKPNNFTWNFMGQALANTTDHVITTDNHSHSYSSELRLVRLKMAEGGVYTFYASNGDATVNQSFTVFVISKPEIVSHEGPVDGQVRCVAEGFPAPQISWYYCEKPYVRVTHALFTPLLIGSVSAATVLCLVLVVLFYKYLQKPKYQIQWKVIEGIHGNNYVYIDPTQLPYDNQWEFPRDKLRFGKTLGSGAFGKVVEATAYGLSKADSVMTVAVKMLKPSAHATEKEALMSELKVLSYLGNHMNIVNLLGACTVGGPTLVITEFCCFGDLLNFLRRKRETFFSSKMEDDCYYRNILRHSNPGSDGRNGYMVMNPSGTDPSPCTSSSERRRSLRKGKPDYDEDVTSQMLQEDSLSLDTEDLLSFSYQVAKGMDFLATKNCIHRDLAARNILLTQGRVAKICDFGLARDITTDSNYVVKGNARLPVKWMSLESIFECVYTFESDVWSYGILLWEIFSLGNSPYPGMPVDSKFYKLIKEGYRMDAPDFAPSEMYQIMRSCWDADPCQRPPFRKIVERIEKQLSDTTKHVGEPQTSRSITNT</sequence>
<dbReference type="PROSITE" id="PS00109">
    <property type="entry name" value="PROTEIN_KINASE_TYR"/>
    <property type="match status" value="1"/>
</dbReference>
<evidence type="ECO:0000256" key="13">
    <source>
        <dbReference type="ARBA" id="ARBA00022842"/>
    </source>
</evidence>
<keyword evidence="18" id="KW-1015">Disulfide bond</keyword>
<comment type="subcellular location">
    <subcellularLocation>
        <location evidence="1">Cell membrane</location>
        <topology evidence="1">Single-pass type I membrane protein</topology>
    </subcellularLocation>
    <subcellularLocation>
        <location evidence="28">Membrane</location>
        <topology evidence="28">Single-pass type I membrane protein</topology>
    </subcellularLocation>
</comment>
<keyword evidence="14" id="KW-0832">Ubl conjugation</keyword>
<dbReference type="PROSITE" id="PS50011">
    <property type="entry name" value="PROTEIN_KINASE_DOM"/>
    <property type="match status" value="1"/>
</dbReference>
<dbReference type="PROSITE" id="PS50835">
    <property type="entry name" value="IG_LIKE"/>
    <property type="match status" value="1"/>
</dbReference>
<feature type="binding site" evidence="26">
    <location>
        <position position="614"/>
    </location>
    <ligand>
        <name>Mg(2+)</name>
        <dbReference type="ChEBI" id="CHEBI:18420"/>
    </ligand>
</feature>
<keyword evidence="4" id="KW-0597">Phosphoprotein</keyword>
<dbReference type="SMART" id="SM00409">
    <property type="entry name" value="IG"/>
    <property type="match status" value="3"/>
</dbReference>
<evidence type="ECO:0000256" key="5">
    <source>
        <dbReference type="ARBA" id="ARBA00022679"/>
    </source>
</evidence>
<evidence type="ECO:0000256" key="8">
    <source>
        <dbReference type="ARBA" id="ARBA00022729"/>
    </source>
</evidence>
<evidence type="ECO:0000256" key="15">
    <source>
        <dbReference type="ARBA" id="ARBA00022989"/>
    </source>
</evidence>
<feature type="binding site" evidence="26">
    <location>
        <position position="373"/>
    </location>
    <ligand>
        <name>Mg(2+)</name>
        <dbReference type="ChEBI" id="CHEBI:18420"/>
    </ligand>
</feature>
<dbReference type="GO" id="GO:0019838">
    <property type="term" value="F:growth factor binding"/>
    <property type="evidence" value="ECO:0007669"/>
    <property type="project" value="TreeGrafter"/>
</dbReference>
<dbReference type="GO" id="GO:0043235">
    <property type="term" value="C:receptor complex"/>
    <property type="evidence" value="ECO:0007669"/>
    <property type="project" value="TreeGrafter"/>
</dbReference>
<feature type="region of interest" description="Disordered" evidence="29">
    <location>
        <begin position="516"/>
        <end position="556"/>
    </location>
</feature>
<dbReference type="InterPro" id="IPR007110">
    <property type="entry name" value="Ig-like_dom"/>
</dbReference>
<evidence type="ECO:0000313" key="34">
    <source>
        <dbReference type="Proteomes" id="UP000694546"/>
    </source>
</evidence>
<dbReference type="Gene3D" id="1.10.510.10">
    <property type="entry name" value="Transferase(Phosphotransferase) domain 1"/>
    <property type="match status" value="1"/>
</dbReference>
<dbReference type="EC" id="2.7.10.1" evidence="2"/>
<evidence type="ECO:0000256" key="14">
    <source>
        <dbReference type="ARBA" id="ARBA00022843"/>
    </source>
</evidence>
<dbReference type="SUPFAM" id="SSF48726">
    <property type="entry name" value="Immunoglobulin"/>
    <property type="match status" value="2"/>
</dbReference>
<feature type="active site" description="Proton acceptor" evidence="24">
    <location>
        <position position="596"/>
    </location>
</feature>
<dbReference type="GO" id="GO:0030183">
    <property type="term" value="P:B cell differentiation"/>
    <property type="evidence" value="ECO:0007669"/>
    <property type="project" value="TreeGrafter"/>
</dbReference>
<feature type="transmembrane region" description="Helical" evidence="30">
    <location>
        <begin position="326"/>
        <end position="350"/>
    </location>
</feature>
<dbReference type="GO" id="GO:0002244">
    <property type="term" value="P:hematopoietic progenitor cell differentiation"/>
    <property type="evidence" value="ECO:0007669"/>
    <property type="project" value="TreeGrafter"/>
</dbReference>
<evidence type="ECO:0000256" key="11">
    <source>
        <dbReference type="ARBA" id="ARBA00022777"/>
    </source>
</evidence>
<evidence type="ECO:0000259" key="31">
    <source>
        <dbReference type="PROSITE" id="PS50011"/>
    </source>
</evidence>
<feature type="domain" description="Protein kinase" evidence="31">
    <location>
        <begin position="394"/>
        <end position="732"/>
    </location>
</feature>
<feature type="binding site" evidence="26">
    <location>
        <position position="601"/>
    </location>
    <ligand>
        <name>Mg(2+)</name>
        <dbReference type="ChEBI" id="CHEBI:18420"/>
    </ligand>
</feature>
<keyword evidence="8" id="KW-0732">Signal</keyword>
<dbReference type="AlphaFoldDB" id="A0A8C5BCE0"/>
<dbReference type="Proteomes" id="UP000694546">
    <property type="component" value="Chromosome 12"/>
</dbReference>
<dbReference type="SUPFAM" id="SSF56112">
    <property type="entry name" value="Protein kinase-like (PK-like)"/>
    <property type="match status" value="1"/>
</dbReference>
<keyword evidence="9" id="KW-0677">Repeat</keyword>
<reference evidence="33" key="2">
    <citation type="submission" date="2025-09" db="UniProtKB">
        <authorList>
            <consortium name="Ensembl"/>
        </authorList>
    </citation>
    <scope>IDENTIFICATION</scope>
</reference>
<dbReference type="InterPro" id="IPR027263">
    <property type="entry name" value="SCGF_receptor"/>
</dbReference>
<keyword evidence="20" id="KW-0325">Glycoprotein</keyword>
<dbReference type="GO" id="GO:0097324">
    <property type="term" value="P:melanocyte migration"/>
    <property type="evidence" value="ECO:0007669"/>
    <property type="project" value="UniProtKB-ARBA"/>
</dbReference>
<keyword evidence="17" id="KW-0829">Tyrosine-protein kinase</keyword>
<evidence type="ECO:0000256" key="18">
    <source>
        <dbReference type="ARBA" id="ARBA00023157"/>
    </source>
</evidence>
<evidence type="ECO:0000256" key="1">
    <source>
        <dbReference type="ARBA" id="ARBA00004251"/>
    </source>
</evidence>
<keyword evidence="7 26" id="KW-0479">Metal-binding</keyword>
<evidence type="ECO:0000256" key="2">
    <source>
        <dbReference type="ARBA" id="ARBA00011902"/>
    </source>
</evidence>
<evidence type="ECO:0000256" key="22">
    <source>
        <dbReference type="ARBA" id="ARBA00032147"/>
    </source>
</evidence>
<proteinExistence type="inferred from homology"/>
<evidence type="ECO:0000259" key="32">
    <source>
        <dbReference type="PROSITE" id="PS50835"/>
    </source>
</evidence>
<comment type="similarity">
    <text evidence="28">Belongs to the protein kinase superfamily. Tyr protein kinase family. CSF-1/PDGF receptor subfamily.</text>
</comment>
<feature type="compositionally biased region" description="Polar residues" evidence="29">
    <location>
        <begin position="527"/>
        <end position="538"/>
    </location>
</feature>
<dbReference type="InterPro" id="IPR017441">
    <property type="entry name" value="Protein_kinase_ATP_BS"/>
</dbReference>
<feature type="binding site" evidence="25 27">
    <location>
        <position position="428"/>
    </location>
    <ligand>
        <name>ATP</name>
        <dbReference type="ChEBI" id="CHEBI:30616"/>
    </ligand>
</feature>
<feature type="binding site" evidence="25">
    <location>
        <begin position="401"/>
        <end position="408"/>
    </location>
    <ligand>
        <name>ATP</name>
        <dbReference type="ChEBI" id="CHEBI:30616"/>
    </ligand>
</feature>
<keyword evidence="21 28" id="KW-0393">Immunoglobulin domain</keyword>
<dbReference type="SMART" id="SM00219">
    <property type="entry name" value="TyrKc"/>
    <property type="match status" value="1"/>
</dbReference>
<evidence type="ECO:0000256" key="4">
    <source>
        <dbReference type="ARBA" id="ARBA00022553"/>
    </source>
</evidence>
<dbReference type="PROSITE" id="PS00240">
    <property type="entry name" value="RECEPTOR_TYR_KIN_III"/>
    <property type="match status" value="1"/>
</dbReference>
<evidence type="ECO:0000256" key="17">
    <source>
        <dbReference type="ARBA" id="ARBA00023137"/>
    </source>
</evidence>
<evidence type="ECO:0000256" key="6">
    <source>
        <dbReference type="ARBA" id="ARBA00022692"/>
    </source>
</evidence>
<keyword evidence="3" id="KW-1003">Cell membrane</keyword>
<evidence type="ECO:0000256" key="27">
    <source>
        <dbReference type="PROSITE-ProRule" id="PRU10141"/>
    </source>
</evidence>
<dbReference type="InterPro" id="IPR000719">
    <property type="entry name" value="Prot_kinase_dom"/>
</dbReference>
<evidence type="ECO:0000256" key="9">
    <source>
        <dbReference type="ARBA" id="ARBA00022737"/>
    </source>
</evidence>
<dbReference type="InterPro" id="IPR011009">
    <property type="entry name" value="Kinase-like_dom_sf"/>
</dbReference>